<keyword evidence="2" id="KW-1185">Reference proteome</keyword>
<name>A0A9W8MX18_9AGAR</name>
<dbReference type="Proteomes" id="UP001148786">
    <property type="component" value="Unassembled WGS sequence"/>
</dbReference>
<sequence length="134" mass="14997">MATDGKKSARPKDFVKKCCEEDSKFAFEQYTSLHHACFKLEVPRDGKHLHISTSKISRNAKDVWKDGRRRRLASGTRAPFNEDASYDIFLIADDAQPASARAIAANRACTILKRKLLPSEKQFLGQVGLGQGLF</sequence>
<proteinExistence type="predicted"/>
<dbReference type="EMBL" id="JANKHO010000563">
    <property type="protein sequence ID" value="KAJ3508419.1"/>
    <property type="molecule type" value="Genomic_DNA"/>
</dbReference>
<evidence type="ECO:0000313" key="2">
    <source>
        <dbReference type="Proteomes" id="UP001148786"/>
    </source>
</evidence>
<evidence type="ECO:0000313" key="1">
    <source>
        <dbReference type="EMBL" id="KAJ3508419.1"/>
    </source>
</evidence>
<reference evidence="1" key="1">
    <citation type="submission" date="2022-07" db="EMBL/GenBank/DDBJ databases">
        <title>Genome Sequence of Agrocybe chaxingu.</title>
        <authorList>
            <person name="Buettner E."/>
        </authorList>
    </citation>
    <scope>NUCLEOTIDE SEQUENCE</scope>
    <source>
        <strain evidence="1">MP-N11</strain>
    </source>
</reference>
<organism evidence="1 2">
    <name type="scientific">Agrocybe chaxingu</name>
    <dbReference type="NCBI Taxonomy" id="84603"/>
    <lineage>
        <taxon>Eukaryota</taxon>
        <taxon>Fungi</taxon>
        <taxon>Dikarya</taxon>
        <taxon>Basidiomycota</taxon>
        <taxon>Agaricomycotina</taxon>
        <taxon>Agaricomycetes</taxon>
        <taxon>Agaricomycetidae</taxon>
        <taxon>Agaricales</taxon>
        <taxon>Agaricineae</taxon>
        <taxon>Strophariaceae</taxon>
        <taxon>Agrocybe</taxon>
    </lineage>
</organism>
<comment type="caution">
    <text evidence="1">The sequence shown here is derived from an EMBL/GenBank/DDBJ whole genome shotgun (WGS) entry which is preliminary data.</text>
</comment>
<protein>
    <submittedName>
        <fullName evidence="1">Uncharacterized protein</fullName>
    </submittedName>
</protein>
<accession>A0A9W8MX18</accession>
<dbReference type="AlphaFoldDB" id="A0A9W8MX18"/>
<gene>
    <name evidence="1" type="ORF">NLJ89_g5759</name>
</gene>